<dbReference type="EMBL" id="GEBQ01024779">
    <property type="protein sequence ID" value="JAT15198.1"/>
    <property type="molecule type" value="Transcribed_RNA"/>
</dbReference>
<feature type="region of interest" description="Disordered" evidence="2">
    <location>
        <begin position="444"/>
        <end position="474"/>
    </location>
</feature>
<keyword evidence="3" id="KW-0472">Membrane</keyword>
<keyword evidence="3" id="KW-1133">Transmembrane helix</keyword>
<keyword evidence="3" id="KW-0812">Transmembrane</keyword>
<dbReference type="InterPro" id="IPR050726">
    <property type="entry name" value="mGluR"/>
</dbReference>
<evidence type="ECO:0000256" key="2">
    <source>
        <dbReference type="SAM" id="MobiDB-lite"/>
    </source>
</evidence>
<gene>
    <name evidence="4" type="ORF">g.10615</name>
</gene>
<dbReference type="InterPro" id="IPR028082">
    <property type="entry name" value="Peripla_BP_I"/>
</dbReference>
<dbReference type="AlphaFoldDB" id="A0A1B6KUU5"/>
<dbReference type="Gene3D" id="3.40.50.2300">
    <property type="match status" value="2"/>
</dbReference>
<name>A0A1B6KUU5_9HEMI</name>
<feature type="transmembrane region" description="Helical" evidence="3">
    <location>
        <begin position="406"/>
        <end position="429"/>
    </location>
</feature>
<accession>A0A1B6KUU5</accession>
<dbReference type="SUPFAM" id="SSF53822">
    <property type="entry name" value="Periplasmic binding protein-like I"/>
    <property type="match status" value="1"/>
</dbReference>
<reference evidence="4" key="1">
    <citation type="submission" date="2015-11" db="EMBL/GenBank/DDBJ databases">
        <title>De novo transcriptome assembly of four potential Pierce s Disease insect vectors from Arizona vineyards.</title>
        <authorList>
            <person name="Tassone E.E."/>
        </authorList>
    </citation>
    <scope>NUCLEOTIDE SEQUENCE</scope>
</reference>
<evidence type="ECO:0000256" key="3">
    <source>
        <dbReference type="SAM" id="Phobius"/>
    </source>
</evidence>
<feature type="non-terminal residue" evidence="4">
    <location>
        <position position="1"/>
    </location>
</feature>
<evidence type="ECO:0000313" key="4">
    <source>
        <dbReference type="EMBL" id="JAT15198.1"/>
    </source>
</evidence>
<protein>
    <submittedName>
        <fullName evidence="4">Uncharacterized protein</fullName>
    </submittedName>
</protein>
<organism evidence="4">
    <name type="scientific">Graphocephala atropunctata</name>
    <dbReference type="NCBI Taxonomy" id="36148"/>
    <lineage>
        <taxon>Eukaryota</taxon>
        <taxon>Metazoa</taxon>
        <taxon>Ecdysozoa</taxon>
        <taxon>Arthropoda</taxon>
        <taxon>Hexapoda</taxon>
        <taxon>Insecta</taxon>
        <taxon>Pterygota</taxon>
        <taxon>Neoptera</taxon>
        <taxon>Paraneoptera</taxon>
        <taxon>Hemiptera</taxon>
        <taxon>Auchenorrhyncha</taxon>
        <taxon>Membracoidea</taxon>
        <taxon>Cicadellidae</taxon>
        <taxon>Cicadellinae</taxon>
        <taxon>Cicadellini</taxon>
        <taxon>Graphocephala</taxon>
    </lineage>
</organism>
<keyword evidence="1" id="KW-0325">Glycoprotein</keyword>
<proteinExistence type="predicted"/>
<sequence>AMRSLVDVQQTCNNPPLYLGMLGPEDAESLAKVKGVSRVFNSTHVLPNFLSATKEAEEDTVFFVSMERHKEQAQSVIDLMKELHWRSFSVAFEESMAELAEVLIQTTKEDSSLCIKGTVSRLNPLAAVPNIFGGRQDGVVVLTDSHQMASKVLQAYQALTTPLILFVRTVGLETWHIPRSATKMYLLQQVSTTTEEVPETMNATLKTDYENQRQAEFQNIHCKDIAHAADCAVESSTQDNLLDNVDVSVTSMANAVRLIASALRSVHRARCMAGTTPTFGMCPKLMALPAHEWRNALRRATTLTKNADNHRVRFLMELPTSFNVYSRDNNEGNLMKVAAVEDGSLKDIAKGYKFPVMKHASNATACGETPTIPIAPPHNPPPTTYNEDSIPTLKDLYTSEYSFYELVGMICGVGFIMFGVMALMIYLIYNSLVEKTEKEVESGSVETVRSSRPARRTFRDTFRRNSSVRSSTHS</sequence>
<dbReference type="PANTHER" id="PTHR24060">
    <property type="entry name" value="METABOTROPIC GLUTAMATE RECEPTOR"/>
    <property type="match status" value="1"/>
</dbReference>
<evidence type="ECO:0000256" key="1">
    <source>
        <dbReference type="ARBA" id="ARBA00023180"/>
    </source>
</evidence>
<feature type="compositionally biased region" description="Polar residues" evidence="2">
    <location>
        <begin position="464"/>
        <end position="474"/>
    </location>
</feature>